<dbReference type="InterPro" id="IPR003661">
    <property type="entry name" value="HisK_dim/P_dom"/>
</dbReference>
<dbReference type="EMBL" id="CP102290">
    <property type="protein sequence ID" value="UWP60989.1"/>
    <property type="molecule type" value="Genomic_DNA"/>
</dbReference>
<dbReference type="SMART" id="SM00388">
    <property type="entry name" value="HisKA"/>
    <property type="match status" value="1"/>
</dbReference>
<dbReference type="CDD" id="cd00082">
    <property type="entry name" value="HisKA"/>
    <property type="match status" value="1"/>
</dbReference>
<evidence type="ECO:0000256" key="4">
    <source>
        <dbReference type="ARBA" id="ARBA00022679"/>
    </source>
</evidence>
<dbReference type="InterPro" id="IPR036890">
    <property type="entry name" value="HATPase_C_sf"/>
</dbReference>
<dbReference type="SUPFAM" id="SSF47384">
    <property type="entry name" value="Homodimeric domain of signal transducing histidine kinase"/>
    <property type="match status" value="1"/>
</dbReference>
<dbReference type="PRINTS" id="PR00344">
    <property type="entry name" value="BCTRLSENSOR"/>
</dbReference>
<dbReference type="InterPro" id="IPR003594">
    <property type="entry name" value="HATPase_dom"/>
</dbReference>
<name>A0ABY5VK57_9FIRM</name>
<dbReference type="InterPro" id="IPR036097">
    <property type="entry name" value="HisK_dim/P_sf"/>
</dbReference>
<evidence type="ECO:0000259" key="7">
    <source>
        <dbReference type="PROSITE" id="PS50109"/>
    </source>
</evidence>
<keyword evidence="3" id="KW-0597">Phosphoprotein</keyword>
<dbReference type="SUPFAM" id="SSF55874">
    <property type="entry name" value="ATPase domain of HSP90 chaperone/DNA topoisomerase II/histidine kinase"/>
    <property type="match status" value="1"/>
</dbReference>
<evidence type="ECO:0000256" key="6">
    <source>
        <dbReference type="ARBA" id="ARBA00023012"/>
    </source>
</evidence>
<dbReference type="RefSeq" id="WP_148511969.1">
    <property type="nucleotide sequence ID" value="NZ_CABLBR010000036.1"/>
</dbReference>
<proteinExistence type="predicted"/>
<comment type="catalytic activity">
    <reaction evidence="1">
        <text>ATP + protein L-histidine = ADP + protein N-phospho-L-histidine.</text>
        <dbReference type="EC" id="2.7.13.3"/>
    </reaction>
</comment>
<evidence type="ECO:0000313" key="8">
    <source>
        <dbReference type="EMBL" id="UWP60989.1"/>
    </source>
</evidence>
<dbReference type="InterPro" id="IPR005467">
    <property type="entry name" value="His_kinase_dom"/>
</dbReference>
<dbReference type="InterPro" id="IPR050736">
    <property type="entry name" value="Sensor_HK_Regulatory"/>
</dbReference>
<feature type="domain" description="Histidine kinase" evidence="7">
    <location>
        <begin position="96"/>
        <end position="308"/>
    </location>
</feature>
<keyword evidence="4" id="KW-0808">Transferase</keyword>
<gene>
    <name evidence="8" type="ORF">NQ502_08165</name>
</gene>
<dbReference type="CDD" id="cd00075">
    <property type="entry name" value="HATPase"/>
    <property type="match status" value="1"/>
</dbReference>
<organism evidence="8 9">
    <name type="scientific">Ruminococcus gauvreauii</name>
    <dbReference type="NCBI Taxonomy" id="438033"/>
    <lineage>
        <taxon>Bacteria</taxon>
        <taxon>Bacillati</taxon>
        <taxon>Bacillota</taxon>
        <taxon>Clostridia</taxon>
        <taxon>Eubacteriales</taxon>
        <taxon>Oscillospiraceae</taxon>
        <taxon>Ruminococcus</taxon>
    </lineage>
</organism>
<keyword evidence="9" id="KW-1185">Reference proteome</keyword>
<dbReference type="Pfam" id="PF02518">
    <property type="entry name" value="HATPase_c"/>
    <property type="match status" value="1"/>
</dbReference>
<dbReference type="EC" id="2.7.13.3" evidence="2"/>
<evidence type="ECO:0000256" key="3">
    <source>
        <dbReference type="ARBA" id="ARBA00022553"/>
    </source>
</evidence>
<dbReference type="Gene3D" id="3.30.565.10">
    <property type="entry name" value="Histidine kinase-like ATPase, C-terminal domain"/>
    <property type="match status" value="1"/>
</dbReference>
<protein>
    <recommendedName>
        <fullName evidence="2">histidine kinase</fullName>
        <ecNumber evidence="2">2.7.13.3</ecNumber>
    </recommendedName>
</protein>
<reference evidence="8" key="1">
    <citation type="journal article" date="2022" name="Cell">
        <title>Design, construction, and in vivo augmentation of a complex gut microbiome.</title>
        <authorList>
            <person name="Cheng A.G."/>
            <person name="Ho P.Y."/>
            <person name="Aranda-Diaz A."/>
            <person name="Jain S."/>
            <person name="Yu F.B."/>
            <person name="Meng X."/>
            <person name="Wang M."/>
            <person name="Iakiviak M."/>
            <person name="Nagashima K."/>
            <person name="Zhao A."/>
            <person name="Murugkar P."/>
            <person name="Patil A."/>
            <person name="Atabakhsh K."/>
            <person name="Weakley A."/>
            <person name="Yan J."/>
            <person name="Brumbaugh A.R."/>
            <person name="Higginbottom S."/>
            <person name="Dimas A."/>
            <person name="Shiver A.L."/>
            <person name="Deutschbauer A."/>
            <person name="Neff N."/>
            <person name="Sonnenburg J.L."/>
            <person name="Huang K.C."/>
            <person name="Fischbach M.A."/>
        </authorList>
    </citation>
    <scope>NUCLEOTIDE SEQUENCE</scope>
    <source>
        <strain evidence="8">DSM 19829</strain>
    </source>
</reference>
<dbReference type="InterPro" id="IPR004358">
    <property type="entry name" value="Sig_transdc_His_kin-like_C"/>
</dbReference>
<evidence type="ECO:0000256" key="5">
    <source>
        <dbReference type="ARBA" id="ARBA00022777"/>
    </source>
</evidence>
<evidence type="ECO:0000256" key="2">
    <source>
        <dbReference type="ARBA" id="ARBA00012438"/>
    </source>
</evidence>
<keyword evidence="5 8" id="KW-0418">Kinase</keyword>
<keyword evidence="6" id="KW-0902">Two-component regulatory system</keyword>
<dbReference type="Proteomes" id="UP001060164">
    <property type="component" value="Chromosome"/>
</dbReference>
<evidence type="ECO:0000256" key="1">
    <source>
        <dbReference type="ARBA" id="ARBA00000085"/>
    </source>
</evidence>
<dbReference type="SMART" id="SM00387">
    <property type="entry name" value="HATPase_c"/>
    <property type="match status" value="1"/>
</dbReference>
<sequence length="311" mass="35202">MKLSSDVMTGLLCAAAVVTAAAVIWAAVSRRRIQRLYDRLDSMLNKAVSGTFQELCFDESRQSELENKLYRYMKLTRMSARQQREDQERVRTLISDISHQTKTPIANSLLYTELLLEQPLTKEGRECADALHMQVKKLDFLIQALVKSSRLESGVIAVHPKEEAVSPMIGQAVTQAALKAERKGITINCDQLAGTAFFDRKWTAEALYNLLDNAVKYTPRGSMIRVAAIEYPMFYRIDIADEGRGIPEEEQTLIFKRFYRAQDTAQEEGIGIGLYLTREILKKQGGYVKVRSEYGKGSVFSVFLLREEPGK</sequence>
<dbReference type="PROSITE" id="PS50109">
    <property type="entry name" value="HIS_KIN"/>
    <property type="match status" value="1"/>
</dbReference>
<accession>A0ABY5VK57</accession>
<dbReference type="PANTHER" id="PTHR43711">
    <property type="entry name" value="TWO-COMPONENT HISTIDINE KINASE"/>
    <property type="match status" value="1"/>
</dbReference>
<evidence type="ECO:0000313" key="9">
    <source>
        <dbReference type="Proteomes" id="UP001060164"/>
    </source>
</evidence>
<dbReference type="Gene3D" id="1.10.287.130">
    <property type="match status" value="1"/>
</dbReference>
<dbReference type="Pfam" id="PF00512">
    <property type="entry name" value="HisKA"/>
    <property type="match status" value="1"/>
</dbReference>
<dbReference type="PANTHER" id="PTHR43711:SF1">
    <property type="entry name" value="HISTIDINE KINASE 1"/>
    <property type="match status" value="1"/>
</dbReference>
<dbReference type="GO" id="GO:0016301">
    <property type="term" value="F:kinase activity"/>
    <property type="evidence" value="ECO:0007669"/>
    <property type="project" value="UniProtKB-KW"/>
</dbReference>